<evidence type="ECO:0000313" key="2">
    <source>
        <dbReference type="Proteomes" id="UP000249130"/>
    </source>
</evidence>
<dbReference type="Proteomes" id="UP000249130">
    <property type="component" value="Unassembled WGS sequence"/>
</dbReference>
<accession>A0A327K7A6</accession>
<dbReference type="Pfam" id="PF06577">
    <property type="entry name" value="EipA"/>
    <property type="match status" value="1"/>
</dbReference>
<protein>
    <recommendedName>
        <fullName evidence="3">DUF1134 domain-containing protein</fullName>
    </recommendedName>
</protein>
<sequence>GNRTMMLVYNLPSYNSIYQRFAGVNGSAYMVGGLGMTVLSHTGVHDPIYVVPIRTGVGARLGVNLGYLKFTSRPTWNPF</sequence>
<dbReference type="OrthoDB" id="9796051at2"/>
<reference evidence="1 2" key="1">
    <citation type="submission" date="2017-07" db="EMBL/GenBank/DDBJ databases">
        <title>Draft Genome Sequences of Select Purple Nonsulfur Bacteria.</title>
        <authorList>
            <person name="Lasarre B."/>
            <person name="Mckinlay J.B."/>
        </authorList>
    </citation>
    <scope>NUCLEOTIDE SEQUENCE [LARGE SCALE GENOMIC DNA]</scope>
    <source>
        <strain evidence="1 2">DSM 5909</strain>
    </source>
</reference>
<organism evidence="1 2">
    <name type="scientific">Rhodoplanes roseus</name>
    <dbReference type="NCBI Taxonomy" id="29409"/>
    <lineage>
        <taxon>Bacteria</taxon>
        <taxon>Pseudomonadati</taxon>
        <taxon>Pseudomonadota</taxon>
        <taxon>Alphaproteobacteria</taxon>
        <taxon>Hyphomicrobiales</taxon>
        <taxon>Nitrobacteraceae</taxon>
        <taxon>Rhodoplanes</taxon>
    </lineage>
</organism>
<dbReference type="RefSeq" id="WP_146604818.1">
    <property type="nucleotide sequence ID" value="NZ_NPEX01000940.1"/>
</dbReference>
<dbReference type="EMBL" id="NPEX01000940">
    <property type="protein sequence ID" value="RAI31178.1"/>
    <property type="molecule type" value="Genomic_DNA"/>
</dbReference>
<evidence type="ECO:0008006" key="3">
    <source>
        <dbReference type="Google" id="ProtNLM"/>
    </source>
</evidence>
<gene>
    <name evidence="1" type="ORF">CH341_32795</name>
</gene>
<dbReference type="InterPro" id="IPR008325">
    <property type="entry name" value="EipA-like"/>
</dbReference>
<name>A0A327K7A6_9BRAD</name>
<keyword evidence="2" id="KW-1185">Reference proteome</keyword>
<dbReference type="AlphaFoldDB" id="A0A327K7A6"/>
<feature type="non-terminal residue" evidence="1">
    <location>
        <position position="1"/>
    </location>
</feature>
<proteinExistence type="predicted"/>
<evidence type="ECO:0000313" key="1">
    <source>
        <dbReference type="EMBL" id="RAI31178.1"/>
    </source>
</evidence>
<comment type="caution">
    <text evidence="1">The sequence shown here is derived from an EMBL/GenBank/DDBJ whole genome shotgun (WGS) entry which is preliminary data.</text>
</comment>